<evidence type="ECO:0000313" key="2">
    <source>
        <dbReference type="EMBL" id="AKB42770.1"/>
    </source>
</evidence>
<dbReference type="PANTHER" id="PTHR36842:SF1">
    <property type="entry name" value="PROTEIN TOLB"/>
    <property type="match status" value="1"/>
</dbReference>
<dbReference type="PANTHER" id="PTHR36842">
    <property type="entry name" value="PROTEIN TOLB HOMOLOG"/>
    <property type="match status" value="1"/>
</dbReference>
<protein>
    <submittedName>
        <fullName evidence="2">Cell surface protein</fullName>
    </submittedName>
</protein>
<sequence length="408" mass="44353">MQFTDKSTGSPTYWKWNFGDGSDLVTEYNPTHTYSKPGTYTVKETVSNAAGKDTEIKTDYITVTETSQTPDADFVGSPVSGSSPLKVQFTDKSTGSPTYWKWNFGDGSDLVTEYNPTHTYSKPGTYTVKETVSNAAGKDTEIKTDYITVTETSQTPDADFVGSPVSGSSPLNVQFTDKSTGSPTYWKWNFGDGSDLVTEYNPTHTYSKPGTYTVKETVSNAAGKDTEIKTDYITVTEASQTPDADFVGSPVSGSSPLNVQFTDKSTGSPTYWKWNFGDGSDLVTEYNPTHTYSKPGTYTVKETVSNAAGRDTEIKTDYITVTEASQAPVADFWGWPLSGNAPLKVTFTETSTGSPTSWKWDFGDGKSSTEKSPTHTYSSAGTYTVKLTATNEAGSSTKSKWKYIKVSE</sequence>
<name>A0A0E3Q0U8_9EURY</name>
<dbReference type="InterPro" id="IPR022409">
    <property type="entry name" value="PKD/Chitinase_dom"/>
</dbReference>
<dbReference type="Proteomes" id="UP000033096">
    <property type="component" value="Chromosome"/>
</dbReference>
<organism evidence="2 3">
    <name type="scientific">Methanosarcina vacuolata Z-761</name>
    <dbReference type="NCBI Taxonomy" id="1434123"/>
    <lineage>
        <taxon>Archaea</taxon>
        <taxon>Methanobacteriati</taxon>
        <taxon>Methanobacteriota</taxon>
        <taxon>Stenosarchaea group</taxon>
        <taxon>Methanomicrobia</taxon>
        <taxon>Methanosarcinales</taxon>
        <taxon>Methanosarcinaceae</taxon>
        <taxon>Methanosarcina</taxon>
    </lineage>
</organism>
<feature type="domain" description="PKD" evidence="1">
    <location>
        <begin position="70"/>
        <end position="154"/>
    </location>
</feature>
<proteinExistence type="predicted"/>
<dbReference type="PATRIC" id="fig|1434123.4.peg.548"/>
<keyword evidence="3" id="KW-1185">Reference proteome</keyword>
<dbReference type="InterPro" id="IPR035986">
    <property type="entry name" value="PKD_dom_sf"/>
</dbReference>
<dbReference type="Gene3D" id="2.60.40.10">
    <property type="entry name" value="Immunoglobulins"/>
    <property type="match status" value="5"/>
</dbReference>
<feature type="domain" description="PKD" evidence="1">
    <location>
        <begin position="242"/>
        <end position="326"/>
    </location>
</feature>
<evidence type="ECO:0000313" key="3">
    <source>
        <dbReference type="Proteomes" id="UP000033096"/>
    </source>
</evidence>
<gene>
    <name evidence="2" type="ORF">MSVAZ_0501</name>
</gene>
<dbReference type="EMBL" id="CP009520">
    <property type="protein sequence ID" value="AKB42770.1"/>
    <property type="molecule type" value="Genomic_DNA"/>
</dbReference>
<dbReference type="PROSITE" id="PS50093">
    <property type="entry name" value="PKD"/>
    <property type="match status" value="5"/>
</dbReference>
<reference evidence="2 3" key="1">
    <citation type="submission" date="2014-07" db="EMBL/GenBank/DDBJ databases">
        <title>Methanogenic archaea and the global carbon cycle.</title>
        <authorList>
            <person name="Henriksen J.R."/>
            <person name="Luke J."/>
            <person name="Reinhart S."/>
            <person name="Benedict M.N."/>
            <person name="Youngblut N.D."/>
            <person name="Metcalf M.E."/>
            <person name="Whitaker R.J."/>
            <person name="Metcalf W.W."/>
        </authorList>
    </citation>
    <scope>NUCLEOTIDE SEQUENCE [LARGE SCALE GENOMIC DNA]</scope>
    <source>
        <strain evidence="2 3">Z-761</strain>
    </source>
</reference>
<dbReference type="HOGENOM" id="CLU_757829_0_0_2"/>
<dbReference type="InterPro" id="IPR013783">
    <property type="entry name" value="Ig-like_fold"/>
</dbReference>
<dbReference type="AlphaFoldDB" id="A0A0E3Q0U8"/>
<dbReference type="SUPFAM" id="SSF49299">
    <property type="entry name" value="PKD domain"/>
    <property type="match status" value="5"/>
</dbReference>
<dbReference type="FunFam" id="2.60.40.10:FF:000270">
    <property type="entry name" value="Cell surface protein"/>
    <property type="match status" value="5"/>
</dbReference>
<dbReference type="GeneID" id="25418996"/>
<dbReference type="SMART" id="SM00089">
    <property type="entry name" value="PKD"/>
    <property type="match status" value="5"/>
</dbReference>
<dbReference type="Pfam" id="PF18911">
    <property type="entry name" value="PKD_4"/>
    <property type="match status" value="5"/>
</dbReference>
<accession>A0A0E3Q0U8</accession>
<dbReference type="STRING" id="1434123.MSVAZ_0501"/>
<dbReference type="CDD" id="cd00146">
    <property type="entry name" value="PKD"/>
    <property type="match status" value="5"/>
</dbReference>
<feature type="domain" description="PKD" evidence="1">
    <location>
        <begin position="1"/>
        <end position="68"/>
    </location>
</feature>
<dbReference type="RefSeq" id="WP_052727852.1">
    <property type="nucleotide sequence ID" value="NZ_CP009520.1"/>
</dbReference>
<dbReference type="InterPro" id="IPR000601">
    <property type="entry name" value="PKD_dom"/>
</dbReference>
<feature type="domain" description="PKD" evidence="1">
    <location>
        <begin position="156"/>
        <end position="240"/>
    </location>
</feature>
<evidence type="ECO:0000259" key="1">
    <source>
        <dbReference type="PROSITE" id="PS50093"/>
    </source>
</evidence>
<dbReference type="KEGG" id="mvc:MSVAZ_0501"/>
<feature type="domain" description="PKD" evidence="1">
    <location>
        <begin position="328"/>
        <end position="408"/>
    </location>
</feature>